<dbReference type="EMBL" id="WUAV01000006">
    <property type="protein sequence ID" value="KAF1746397.1"/>
    <property type="molecule type" value="Genomic_DNA"/>
</dbReference>
<dbReference type="GeneID" id="78777585"/>
<evidence type="ECO:0000313" key="2">
    <source>
        <dbReference type="Proteomes" id="UP000483820"/>
    </source>
</evidence>
<dbReference type="AlphaFoldDB" id="A0A6A5FUY9"/>
<comment type="caution">
    <text evidence="1">The sequence shown here is derived from an EMBL/GenBank/DDBJ whole genome shotgun (WGS) entry which is preliminary data.</text>
</comment>
<protein>
    <submittedName>
        <fullName evidence="1">Uncharacterized protein</fullName>
    </submittedName>
</protein>
<sequence>MTGELIEPLFKHHVIRHVELHVSIHADVPDEDRPHAVETKSSVWLVFTAMLRTCVFRERAQTTIILPLLISQSRQVPSSPPVYIHRPFF</sequence>
<proteinExistence type="predicted"/>
<dbReference type="CTD" id="78777585"/>
<evidence type="ECO:0000313" key="1">
    <source>
        <dbReference type="EMBL" id="KAF1746397.1"/>
    </source>
</evidence>
<accession>A0A6A5FUY9</accession>
<dbReference type="Proteomes" id="UP000483820">
    <property type="component" value="Chromosome X"/>
</dbReference>
<name>A0A6A5FUY9_CAERE</name>
<dbReference type="KEGG" id="crq:GCK72_022851"/>
<organism evidence="1 2">
    <name type="scientific">Caenorhabditis remanei</name>
    <name type="common">Caenorhabditis vulgaris</name>
    <dbReference type="NCBI Taxonomy" id="31234"/>
    <lineage>
        <taxon>Eukaryota</taxon>
        <taxon>Metazoa</taxon>
        <taxon>Ecdysozoa</taxon>
        <taxon>Nematoda</taxon>
        <taxon>Chromadorea</taxon>
        <taxon>Rhabditida</taxon>
        <taxon>Rhabditina</taxon>
        <taxon>Rhabditomorpha</taxon>
        <taxon>Rhabditoidea</taxon>
        <taxon>Rhabditidae</taxon>
        <taxon>Peloderinae</taxon>
        <taxon>Caenorhabditis</taxon>
    </lineage>
</organism>
<reference evidence="1 2" key="1">
    <citation type="submission" date="2019-12" db="EMBL/GenBank/DDBJ databases">
        <title>Chromosome-level assembly of the Caenorhabditis remanei genome.</title>
        <authorList>
            <person name="Teterina A.A."/>
            <person name="Willis J.H."/>
            <person name="Phillips P.C."/>
        </authorList>
    </citation>
    <scope>NUCLEOTIDE SEQUENCE [LARGE SCALE GENOMIC DNA]</scope>
    <source>
        <strain evidence="1 2">PX506</strain>
        <tissue evidence="1">Whole organism</tissue>
    </source>
</reference>
<gene>
    <name evidence="1" type="ORF">GCK72_022851</name>
</gene>
<dbReference type="RefSeq" id="XP_053578665.1">
    <property type="nucleotide sequence ID" value="XM_053735099.1"/>
</dbReference>